<keyword evidence="6 8" id="KW-1133">Transmembrane helix</keyword>
<dbReference type="EMBL" id="VZOK01000022">
    <property type="protein sequence ID" value="KAB0637197.1"/>
    <property type="molecule type" value="Genomic_DNA"/>
</dbReference>
<keyword evidence="3 8" id="KW-0813">Transport</keyword>
<dbReference type="AlphaFoldDB" id="A0A6L3MXT2"/>
<feature type="transmembrane region" description="Helical" evidence="8">
    <location>
        <begin position="108"/>
        <end position="130"/>
    </location>
</feature>
<dbReference type="PANTHER" id="PTHR23502:SF162">
    <property type="entry name" value="INNER MEMBRANE TRANSPORT PROTEIN YDHC"/>
    <property type="match status" value="1"/>
</dbReference>
<proteinExistence type="inferred from homology"/>
<feature type="transmembrane region" description="Helical" evidence="8">
    <location>
        <begin position="356"/>
        <end position="378"/>
    </location>
</feature>
<dbReference type="InterPro" id="IPR020846">
    <property type="entry name" value="MFS_dom"/>
</dbReference>
<evidence type="ECO:0000259" key="9">
    <source>
        <dbReference type="PROSITE" id="PS50850"/>
    </source>
</evidence>
<feature type="transmembrane region" description="Helical" evidence="8">
    <location>
        <begin position="50"/>
        <end position="71"/>
    </location>
</feature>
<feature type="transmembrane region" description="Helical" evidence="8">
    <location>
        <begin position="290"/>
        <end position="309"/>
    </location>
</feature>
<evidence type="ECO:0000256" key="5">
    <source>
        <dbReference type="ARBA" id="ARBA00022692"/>
    </source>
</evidence>
<evidence type="ECO:0000256" key="3">
    <source>
        <dbReference type="ARBA" id="ARBA00022448"/>
    </source>
</evidence>
<gene>
    <name evidence="10" type="ORF">F7R25_16990</name>
</gene>
<dbReference type="InterPro" id="IPR036259">
    <property type="entry name" value="MFS_trans_sf"/>
</dbReference>
<evidence type="ECO:0000256" key="2">
    <source>
        <dbReference type="ARBA" id="ARBA00006236"/>
    </source>
</evidence>
<dbReference type="PROSITE" id="PS50850">
    <property type="entry name" value="MFS"/>
    <property type="match status" value="1"/>
</dbReference>
<evidence type="ECO:0000313" key="11">
    <source>
        <dbReference type="Proteomes" id="UP000473470"/>
    </source>
</evidence>
<feature type="transmembrane region" description="Helical" evidence="8">
    <location>
        <begin position="384"/>
        <end position="402"/>
    </location>
</feature>
<feature type="transmembrane region" description="Helical" evidence="8">
    <location>
        <begin position="171"/>
        <end position="193"/>
    </location>
</feature>
<evidence type="ECO:0000256" key="7">
    <source>
        <dbReference type="ARBA" id="ARBA00023136"/>
    </source>
</evidence>
<reference evidence="10 11" key="1">
    <citation type="submission" date="2019-09" db="EMBL/GenBank/DDBJ databases">
        <title>Draft genome sequences of 48 bacterial type strains from the CCUG.</title>
        <authorList>
            <person name="Tunovic T."/>
            <person name="Pineiro-Iglesias B."/>
            <person name="Unosson C."/>
            <person name="Inganas E."/>
            <person name="Ohlen M."/>
            <person name="Cardew S."/>
            <person name="Jensie-Markopoulos S."/>
            <person name="Salva-Serra F."/>
            <person name="Jaen-Luchoro D."/>
            <person name="Karlsson R."/>
            <person name="Svensson-Stadler L."/>
            <person name="Chun J."/>
            <person name="Moore E."/>
        </authorList>
    </citation>
    <scope>NUCLEOTIDE SEQUENCE [LARGE SCALE GENOMIC DNA]</scope>
    <source>
        <strain evidence="10 11">CCUG 65686</strain>
    </source>
</reference>
<organism evidence="10 11">
    <name type="scientific">Burkholderia stagnalis</name>
    <dbReference type="NCBI Taxonomy" id="1503054"/>
    <lineage>
        <taxon>Bacteria</taxon>
        <taxon>Pseudomonadati</taxon>
        <taxon>Pseudomonadota</taxon>
        <taxon>Betaproteobacteria</taxon>
        <taxon>Burkholderiales</taxon>
        <taxon>Burkholderiaceae</taxon>
        <taxon>Burkholderia</taxon>
        <taxon>Burkholderia cepacia complex</taxon>
    </lineage>
</organism>
<comment type="caution">
    <text evidence="10">The sequence shown here is derived from an EMBL/GenBank/DDBJ whole genome shotgun (WGS) entry which is preliminary data.</text>
</comment>
<feature type="transmembrane region" description="Helical" evidence="8">
    <location>
        <begin position="83"/>
        <end position="102"/>
    </location>
</feature>
<evidence type="ECO:0000256" key="6">
    <source>
        <dbReference type="ARBA" id="ARBA00022989"/>
    </source>
</evidence>
<accession>A0A6L3MXT2</accession>
<dbReference type="SUPFAM" id="SSF103473">
    <property type="entry name" value="MFS general substrate transporter"/>
    <property type="match status" value="1"/>
</dbReference>
<evidence type="ECO:0000256" key="8">
    <source>
        <dbReference type="RuleBase" id="RU365088"/>
    </source>
</evidence>
<feature type="transmembrane region" description="Helical" evidence="8">
    <location>
        <begin position="18"/>
        <end position="38"/>
    </location>
</feature>
<sequence length="414" mass="42595">MAERNLPPAAPAVRPPPVIYLALLAILSMLGTDIYLPALGEIQAELGTSVFLVGLSLTVYAAGTCVTQLLYGPVSDAMGRKPVLLFGLLVFVAATLGCLFVRDIGGFLALRFLQAFGVCAATVLWQPIVTDVHAGNDERVRGIFGFVMSFVGISPALAPLAGGAIAGAFGWRYTFVVLLALGALMLAWTAALYRETHPRERRAARPAGLRAVFAPYRTLLGDLGFHLYAWSVAAAVGGYMAYLTVAPFALAQFGLAPVWIGVSFLPLAGLFGLGGAAAKGLAAKYGDEGALKVGASLAVVAGALFWLSIESGFGATPVRYVAPFGLMTFAIGITIPTGSAGAIARFASISGACSSAMNCLTSVAVLVATILASIGYQTAGSRPLGAILVVAALVSLGCAAALRPAHGRRHVPAR</sequence>
<dbReference type="InterPro" id="IPR011701">
    <property type="entry name" value="MFS"/>
</dbReference>
<dbReference type="Pfam" id="PF07690">
    <property type="entry name" value="MFS_1"/>
    <property type="match status" value="1"/>
</dbReference>
<feature type="transmembrane region" description="Helical" evidence="8">
    <location>
        <begin position="142"/>
        <end position="165"/>
    </location>
</feature>
<dbReference type="GO" id="GO:0042910">
    <property type="term" value="F:xenobiotic transmembrane transporter activity"/>
    <property type="evidence" value="ECO:0007669"/>
    <property type="project" value="InterPro"/>
</dbReference>
<dbReference type="GO" id="GO:0005886">
    <property type="term" value="C:plasma membrane"/>
    <property type="evidence" value="ECO:0007669"/>
    <property type="project" value="UniProtKB-SubCell"/>
</dbReference>
<keyword evidence="7 8" id="KW-0472">Membrane</keyword>
<evidence type="ECO:0000256" key="1">
    <source>
        <dbReference type="ARBA" id="ARBA00004651"/>
    </source>
</evidence>
<comment type="similarity">
    <text evidence="2 8">Belongs to the major facilitator superfamily. Bcr/CmlA family.</text>
</comment>
<keyword evidence="4" id="KW-1003">Cell membrane</keyword>
<keyword evidence="5 8" id="KW-0812">Transmembrane</keyword>
<dbReference type="PANTHER" id="PTHR23502">
    <property type="entry name" value="MAJOR FACILITATOR SUPERFAMILY"/>
    <property type="match status" value="1"/>
</dbReference>
<dbReference type="RefSeq" id="WP_081069747.1">
    <property type="nucleotide sequence ID" value="NZ_CADESW010000005.1"/>
</dbReference>
<dbReference type="GO" id="GO:1990961">
    <property type="term" value="P:xenobiotic detoxification by transmembrane export across the plasma membrane"/>
    <property type="evidence" value="ECO:0007669"/>
    <property type="project" value="InterPro"/>
</dbReference>
<evidence type="ECO:0000256" key="4">
    <source>
        <dbReference type="ARBA" id="ARBA00022475"/>
    </source>
</evidence>
<feature type="transmembrane region" description="Helical" evidence="8">
    <location>
        <begin position="227"/>
        <end position="250"/>
    </location>
</feature>
<feature type="transmembrane region" description="Helical" evidence="8">
    <location>
        <begin position="256"/>
        <end position="278"/>
    </location>
</feature>
<dbReference type="Proteomes" id="UP000473470">
    <property type="component" value="Unassembled WGS sequence"/>
</dbReference>
<comment type="subcellular location">
    <subcellularLocation>
        <location evidence="8">Cell inner membrane</location>
        <topology evidence="8">Multi-pass membrane protein</topology>
    </subcellularLocation>
    <subcellularLocation>
        <location evidence="1">Cell membrane</location>
        <topology evidence="1">Multi-pass membrane protein</topology>
    </subcellularLocation>
</comment>
<feature type="domain" description="Major facilitator superfamily (MFS) profile" evidence="9">
    <location>
        <begin position="17"/>
        <end position="409"/>
    </location>
</feature>
<feature type="transmembrane region" description="Helical" evidence="8">
    <location>
        <begin position="321"/>
        <end position="344"/>
    </location>
</feature>
<dbReference type="NCBIfam" id="TIGR00710">
    <property type="entry name" value="efflux_Bcr_CflA"/>
    <property type="match status" value="1"/>
</dbReference>
<name>A0A6L3MXT2_9BURK</name>
<keyword evidence="8" id="KW-0997">Cell inner membrane</keyword>
<evidence type="ECO:0000313" key="10">
    <source>
        <dbReference type="EMBL" id="KAB0637197.1"/>
    </source>
</evidence>
<dbReference type="InterPro" id="IPR004812">
    <property type="entry name" value="Efflux_drug-R_Bcr/CmlA"/>
</dbReference>
<protein>
    <recommendedName>
        <fullName evidence="8">Bcr/CflA family efflux transporter</fullName>
    </recommendedName>
</protein>
<dbReference type="Gene3D" id="1.20.1720.10">
    <property type="entry name" value="Multidrug resistance protein D"/>
    <property type="match status" value="1"/>
</dbReference>